<protein>
    <recommendedName>
        <fullName evidence="2">PNPLA domain-containing protein</fullName>
    </recommendedName>
</protein>
<dbReference type="AlphaFoldDB" id="A0A645EC18"/>
<dbReference type="InterPro" id="IPR002641">
    <property type="entry name" value="PNPLA_dom"/>
</dbReference>
<organism evidence="3">
    <name type="scientific">bioreactor metagenome</name>
    <dbReference type="NCBI Taxonomy" id="1076179"/>
    <lineage>
        <taxon>unclassified sequences</taxon>
        <taxon>metagenomes</taxon>
        <taxon>ecological metagenomes</taxon>
    </lineage>
</organism>
<reference evidence="3" key="1">
    <citation type="submission" date="2019-08" db="EMBL/GenBank/DDBJ databases">
        <authorList>
            <person name="Kucharzyk K."/>
            <person name="Murdoch R.W."/>
            <person name="Higgins S."/>
            <person name="Loffler F."/>
        </authorList>
    </citation>
    <scope>NUCLEOTIDE SEQUENCE</scope>
</reference>
<dbReference type="GO" id="GO:0006629">
    <property type="term" value="P:lipid metabolic process"/>
    <property type="evidence" value="ECO:0007669"/>
    <property type="project" value="UniProtKB-KW"/>
</dbReference>
<name>A0A645EC18_9ZZZZ</name>
<evidence type="ECO:0000259" key="2">
    <source>
        <dbReference type="Pfam" id="PF01734"/>
    </source>
</evidence>
<feature type="domain" description="PNPLA" evidence="2">
    <location>
        <begin position="5"/>
        <end position="140"/>
    </location>
</feature>
<dbReference type="Pfam" id="PF01734">
    <property type="entry name" value="Patatin"/>
    <property type="match status" value="1"/>
</dbReference>
<keyword evidence="1" id="KW-0443">Lipid metabolism</keyword>
<evidence type="ECO:0000256" key="1">
    <source>
        <dbReference type="ARBA" id="ARBA00023098"/>
    </source>
</evidence>
<dbReference type="Gene3D" id="3.40.1090.10">
    <property type="entry name" value="Cytosolic phospholipase A2 catalytic domain"/>
    <property type="match status" value="1"/>
</dbReference>
<evidence type="ECO:0000313" key="3">
    <source>
        <dbReference type="EMBL" id="MPM99517.1"/>
    </source>
</evidence>
<accession>A0A645EC18</accession>
<proteinExistence type="predicted"/>
<dbReference type="SUPFAM" id="SSF52151">
    <property type="entry name" value="FabD/lysophospholipase-like"/>
    <property type="match status" value="1"/>
</dbReference>
<dbReference type="EMBL" id="VSSQ01045606">
    <property type="protein sequence ID" value="MPM99517.1"/>
    <property type="molecule type" value="Genomic_DNA"/>
</dbReference>
<gene>
    <name evidence="3" type="ORF">SDC9_146709</name>
</gene>
<dbReference type="InterPro" id="IPR016035">
    <property type="entry name" value="Acyl_Trfase/lysoPLipase"/>
</dbReference>
<sequence>MGDYENSINLWNKTNFSLNNSNAGTTGSSDIFEMFYKDIDEFEKMYLNSDGIDSEPFIELFKSIVNEEAIRSSNIEFGLTTYCLSDRKPLKLYLEDIPEGHLHEFIFASCNLPVFKPRKILGKYYLDGCLVSRLPVDLALERNCNIVIAVRLRPEKFDYTEYEHIKIIDIAPNEILGNTLEARPEKIAWMINKGYKDSLNILKKSVPI</sequence>
<comment type="caution">
    <text evidence="3">The sequence shown here is derived from an EMBL/GenBank/DDBJ whole genome shotgun (WGS) entry which is preliminary data.</text>
</comment>